<feature type="binding site" evidence="6">
    <location>
        <position position="175"/>
    </location>
    <ligand>
        <name>a divalent metal cation</name>
        <dbReference type="ChEBI" id="CHEBI:60240"/>
        <label>2</label>
        <note>catalytic</note>
    </ligand>
</feature>
<dbReference type="GO" id="GO:0006508">
    <property type="term" value="P:proteolysis"/>
    <property type="evidence" value="ECO:0007669"/>
    <property type="project" value="UniProtKB-KW"/>
</dbReference>
<sequence length="274" mass="28533">MFAKQQIQLKTPEQIQMMRRAGLLVADTLAKVRAAVAPGVSTAELDELAEENIRANGGIPNFKGYYGYPATICASVNDQVVHAIPSRKKVLAEGDIISIDAGAIIAGWHGDSAITVPVGAVDPALLRMIEVAEDAMWAGIAAAGTGKKLTDISAAVERTVRAGGSYGIVEGYGGHGIGTEMHQDPHILNYGKPGRGPKLVTGMALAIEPMITMGSADVVEQDDQWTVVTVDGSRAAHVEHSVALCDDGLWVLTAVDGGRARLGSLASARADSDG</sequence>
<feature type="binding site" evidence="6">
    <location>
        <position position="111"/>
    </location>
    <ligand>
        <name>a divalent metal cation</name>
        <dbReference type="ChEBI" id="CHEBI:60240"/>
        <label>2</label>
        <note>catalytic</note>
    </ligand>
</feature>
<evidence type="ECO:0000259" key="8">
    <source>
        <dbReference type="Pfam" id="PF00557"/>
    </source>
</evidence>
<dbReference type="EMBL" id="AP023355">
    <property type="protein sequence ID" value="BCJ37860.1"/>
    <property type="molecule type" value="Genomic_DNA"/>
</dbReference>
<dbReference type="Pfam" id="PF00557">
    <property type="entry name" value="Peptidase_M24"/>
    <property type="match status" value="1"/>
</dbReference>
<comment type="cofactor">
    <cofactor evidence="6">
        <name>Co(2+)</name>
        <dbReference type="ChEBI" id="CHEBI:48828"/>
    </cofactor>
    <cofactor evidence="6">
        <name>Zn(2+)</name>
        <dbReference type="ChEBI" id="CHEBI:29105"/>
    </cofactor>
    <cofactor evidence="6">
        <name>Mn(2+)</name>
        <dbReference type="ChEBI" id="CHEBI:29035"/>
    </cofactor>
    <cofactor evidence="6">
        <name>Fe(2+)</name>
        <dbReference type="ChEBI" id="CHEBI:29033"/>
    </cofactor>
    <text evidence="6">Binds 2 divalent metal cations per subunit. Has a high-affinity and a low affinity metal-binding site. The true nature of the physiological cofactor is under debate. The enzyme is active with cobalt, zinc, manganese or divalent iron ions. Most likely, methionine aminopeptidases function as mononuclear Fe(2+)-metalloproteases under physiological conditions, and the catalytically relevant metal-binding site has been assigned to the histidine-containing high-affinity site.</text>
</comment>
<evidence type="ECO:0000256" key="4">
    <source>
        <dbReference type="ARBA" id="ARBA00022723"/>
    </source>
</evidence>
<evidence type="ECO:0000313" key="9">
    <source>
        <dbReference type="EMBL" id="BCJ37860.1"/>
    </source>
</evidence>
<evidence type="ECO:0000256" key="3">
    <source>
        <dbReference type="ARBA" id="ARBA00022670"/>
    </source>
</evidence>
<proteinExistence type="inferred from homology"/>
<dbReference type="Proteomes" id="UP000611640">
    <property type="component" value="Chromosome"/>
</dbReference>
<dbReference type="EC" id="3.4.11.18" evidence="6 7"/>
<keyword evidence="4 6" id="KW-0479">Metal-binding</keyword>
<dbReference type="PRINTS" id="PR00599">
    <property type="entry name" value="MAPEPTIDASE"/>
</dbReference>
<evidence type="ECO:0000256" key="7">
    <source>
        <dbReference type="RuleBase" id="RU003653"/>
    </source>
</evidence>
<evidence type="ECO:0000256" key="1">
    <source>
        <dbReference type="ARBA" id="ARBA00002521"/>
    </source>
</evidence>
<dbReference type="InterPro" id="IPR000994">
    <property type="entry name" value="Pept_M24"/>
</dbReference>
<feature type="binding site" evidence="6">
    <location>
        <position position="100"/>
    </location>
    <ligand>
        <name>a divalent metal cation</name>
        <dbReference type="ChEBI" id="CHEBI:60240"/>
        <label>1</label>
    </ligand>
</feature>
<dbReference type="AlphaFoldDB" id="A0A7R7DU25"/>
<evidence type="ECO:0000256" key="2">
    <source>
        <dbReference type="ARBA" id="ARBA00022438"/>
    </source>
</evidence>
<feature type="binding site" evidence="6">
    <location>
        <position position="239"/>
    </location>
    <ligand>
        <name>a divalent metal cation</name>
        <dbReference type="ChEBI" id="CHEBI:60240"/>
        <label>2</label>
        <note>catalytic</note>
    </ligand>
</feature>
<evidence type="ECO:0000313" key="10">
    <source>
        <dbReference type="Proteomes" id="UP000611640"/>
    </source>
</evidence>
<dbReference type="InterPro" id="IPR036005">
    <property type="entry name" value="Creatinase/aminopeptidase-like"/>
</dbReference>
<comment type="function">
    <text evidence="1 6">Removes the N-terminal methionine from nascent proteins. The N-terminal methionine is often cleaved when the second residue in the primary sequence is small and uncharged (Met-Ala-, Cys, Gly, Pro, Ser, Thr, or Val). Requires deformylation of the N(alpha)-formylated initiator methionine before it can be hydrolyzed.</text>
</comment>
<gene>
    <name evidence="9" type="primary">map_3</name>
    <name evidence="6" type="synonym">map</name>
    <name evidence="9" type="ORF">Athai_53630</name>
</gene>
<evidence type="ECO:0000256" key="6">
    <source>
        <dbReference type="HAMAP-Rule" id="MF_01974"/>
    </source>
</evidence>
<dbReference type="PANTHER" id="PTHR43330">
    <property type="entry name" value="METHIONINE AMINOPEPTIDASE"/>
    <property type="match status" value="1"/>
</dbReference>
<dbReference type="PANTHER" id="PTHR43330:SF27">
    <property type="entry name" value="METHIONINE AMINOPEPTIDASE"/>
    <property type="match status" value="1"/>
</dbReference>
<protein>
    <recommendedName>
        <fullName evidence="6 7">Methionine aminopeptidase</fullName>
        <shortName evidence="6">MAP</shortName>
        <shortName evidence="6">MetAP</shortName>
        <ecNumber evidence="6 7">3.4.11.18</ecNumber>
    </recommendedName>
    <alternativeName>
        <fullName evidence="6">Peptidase M</fullName>
    </alternativeName>
</protein>
<dbReference type="PROSITE" id="PS00680">
    <property type="entry name" value="MAP_1"/>
    <property type="match status" value="1"/>
</dbReference>
<evidence type="ECO:0000256" key="5">
    <source>
        <dbReference type="ARBA" id="ARBA00022801"/>
    </source>
</evidence>
<dbReference type="NCBIfam" id="TIGR00500">
    <property type="entry name" value="met_pdase_I"/>
    <property type="match status" value="1"/>
</dbReference>
<dbReference type="Gene3D" id="3.90.230.10">
    <property type="entry name" value="Creatinase/methionine aminopeptidase superfamily"/>
    <property type="match status" value="1"/>
</dbReference>
<dbReference type="CDD" id="cd01086">
    <property type="entry name" value="MetAP1"/>
    <property type="match status" value="1"/>
</dbReference>
<feature type="binding site" evidence="6">
    <location>
        <position position="182"/>
    </location>
    <ligand>
        <name>substrate</name>
    </ligand>
</feature>
<organism evidence="9 10">
    <name type="scientific">Actinocatenispora thailandica</name>
    <dbReference type="NCBI Taxonomy" id="227318"/>
    <lineage>
        <taxon>Bacteria</taxon>
        <taxon>Bacillati</taxon>
        <taxon>Actinomycetota</taxon>
        <taxon>Actinomycetes</taxon>
        <taxon>Micromonosporales</taxon>
        <taxon>Micromonosporaceae</taxon>
        <taxon>Actinocatenispora</taxon>
    </lineage>
</organism>
<feature type="binding site" evidence="6">
    <location>
        <position position="111"/>
    </location>
    <ligand>
        <name>a divalent metal cation</name>
        <dbReference type="ChEBI" id="CHEBI:60240"/>
        <label>1</label>
    </ligand>
</feature>
<comment type="subunit">
    <text evidence="6">Monomer.</text>
</comment>
<dbReference type="GO" id="GO:0046872">
    <property type="term" value="F:metal ion binding"/>
    <property type="evidence" value="ECO:0007669"/>
    <property type="project" value="UniProtKB-UniRule"/>
</dbReference>
<keyword evidence="3 6" id="KW-0645">Protease</keyword>
<dbReference type="GO" id="GO:0005829">
    <property type="term" value="C:cytosol"/>
    <property type="evidence" value="ECO:0007669"/>
    <property type="project" value="TreeGrafter"/>
</dbReference>
<dbReference type="KEGG" id="atl:Athai_53630"/>
<feature type="domain" description="Peptidase M24" evidence="8">
    <location>
        <begin position="17"/>
        <end position="242"/>
    </location>
</feature>
<feature type="binding site" evidence="6">
    <location>
        <position position="82"/>
    </location>
    <ligand>
        <name>substrate</name>
    </ligand>
</feature>
<dbReference type="InterPro" id="IPR002467">
    <property type="entry name" value="Pept_M24A_MAP1"/>
</dbReference>
<dbReference type="GO" id="GO:0070006">
    <property type="term" value="F:metalloaminopeptidase activity"/>
    <property type="evidence" value="ECO:0007669"/>
    <property type="project" value="UniProtKB-UniRule"/>
</dbReference>
<accession>A0A7R7DU25</accession>
<name>A0A7R7DU25_9ACTN</name>
<dbReference type="GO" id="GO:0004239">
    <property type="term" value="F:initiator methionyl aminopeptidase activity"/>
    <property type="evidence" value="ECO:0007669"/>
    <property type="project" value="UniProtKB-UniRule"/>
</dbReference>
<feature type="binding site" evidence="6">
    <location>
        <position position="208"/>
    </location>
    <ligand>
        <name>a divalent metal cation</name>
        <dbReference type="ChEBI" id="CHEBI:60240"/>
        <label>2</label>
        <note>catalytic</note>
    </ligand>
</feature>
<keyword evidence="2 6" id="KW-0031">Aminopeptidase</keyword>
<feature type="binding site" evidence="6">
    <location>
        <position position="239"/>
    </location>
    <ligand>
        <name>a divalent metal cation</name>
        <dbReference type="ChEBI" id="CHEBI:60240"/>
        <label>1</label>
    </ligand>
</feature>
<dbReference type="HAMAP" id="MF_01974">
    <property type="entry name" value="MetAP_1"/>
    <property type="match status" value="1"/>
</dbReference>
<reference evidence="9 10" key="1">
    <citation type="submission" date="2020-08" db="EMBL/GenBank/DDBJ databases">
        <title>Whole genome shotgun sequence of Actinocatenispora thailandica NBRC 105041.</title>
        <authorList>
            <person name="Komaki H."/>
            <person name="Tamura T."/>
        </authorList>
    </citation>
    <scope>NUCLEOTIDE SEQUENCE [LARGE SCALE GENOMIC DNA]</scope>
    <source>
        <strain evidence="9 10">NBRC 105041</strain>
    </source>
</reference>
<comment type="similarity">
    <text evidence="6">Belongs to the peptidase M24A family. Methionine aminopeptidase type 1 subfamily.</text>
</comment>
<dbReference type="SUPFAM" id="SSF55920">
    <property type="entry name" value="Creatinase/aminopeptidase"/>
    <property type="match status" value="1"/>
</dbReference>
<keyword evidence="10" id="KW-1185">Reference proteome</keyword>
<comment type="catalytic activity">
    <reaction evidence="6 7">
        <text>Release of N-terminal amino acids, preferentially methionine, from peptides and arylamides.</text>
        <dbReference type="EC" id="3.4.11.18"/>
    </reaction>
</comment>
<keyword evidence="5 6" id="KW-0378">Hydrolase</keyword>
<dbReference type="InterPro" id="IPR001714">
    <property type="entry name" value="Pept_M24_MAP"/>
</dbReference>